<dbReference type="RefSeq" id="WP_166158085.1">
    <property type="nucleotide sequence ID" value="NZ_JAAOIW010000032.1"/>
</dbReference>
<dbReference type="PANTHER" id="PTHR43245:SF55">
    <property type="entry name" value="NAD(P)-BINDING DOMAIN-CONTAINING PROTEIN"/>
    <property type="match status" value="1"/>
</dbReference>
<dbReference type="InterPro" id="IPR050177">
    <property type="entry name" value="Lipid_A_modif_metabolic_enz"/>
</dbReference>
<dbReference type="Pfam" id="PF01370">
    <property type="entry name" value="Epimerase"/>
    <property type="match status" value="1"/>
</dbReference>
<dbReference type="Proteomes" id="UP001165962">
    <property type="component" value="Unassembled WGS sequence"/>
</dbReference>
<dbReference type="SUPFAM" id="SSF51735">
    <property type="entry name" value="NAD(P)-binding Rossmann-fold domains"/>
    <property type="match status" value="1"/>
</dbReference>
<evidence type="ECO:0000313" key="3">
    <source>
        <dbReference type="EMBL" id="NHN35373.1"/>
    </source>
</evidence>
<name>A0ABX0JID9_9BACL</name>
<feature type="compositionally biased region" description="Basic and acidic residues" evidence="1">
    <location>
        <begin position="30"/>
        <end position="41"/>
    </location>
</feature>
<feature type="region of interest" description="Disordered" evidence="1">
    <location>
        <begin position="22"/>
        <end position="41"/>
    </location>
</feature>
<evidence type="ECO:0000313" key="4">
    <source>
        <dbReference type="Proteomes" id="UP001165962"/>
    </source>
</evidence>
<accession>A0ABX0JID9</accession>
<sequence>MTILITGASGDIGSKLAERLVGASQNDGQSDNRNDDRNDGQKNAHEVVCLSRHHPQMAVPHWLGNFDSFEDLQQLDALQIKAVVHLAAVTGGCSEEDGLSVNVLGTRRLYRYLYDHGCRKFITASSIAAVGCLSPAFTPLQLPIPDEHPCLAEDAYDMSKAMVEQLTHYFHRKHGDIDFINYRLGAVVDDELWRPKPITASSTLRIPFTNLSAVFVSDVLDALVTAIEAPHQPGVRTYNVVGADASCDEPVAELLLHKLGVEKAQVLLSHYQIPGNGYATIFDMRRIKAELGFEPKRSMRPGLQIEQAQSTQPK</sequence>
<dbReference type="PANTHER" id="PTHR43245">
    <property type="entry name" value="BIFUNCTIONAL POLYMYXIN RESISTANCE PROTEIN ARNA"/>
    <property type="match status" value="1"/>
</dbReference>
<dbReference type="InterPro" id="IPR036291">
    <property type="entry name" value="NAD(P)-bd_dom_sf"/>
</dbReference>
<gene>
    <name evidence="3" type="ORF">G9U52_37345</name>
</gene>
<dbReference type="Gene3D" id="3.40.50.720">
    <property type="entry name" value="NAD(P)-binding Rossmann-like Domain"/>
    <property type="match status" value="1"/>
</dbReference>
<dbReference type="EMBL" id="JAAOIW010000032">
    <property type="protein sequence ID" value="NHN35373.1"/>
    <property type="molecule type" value="Genomic_DNA"/>
</dbReference>
<feature type="domain" description="NAD-dependent epimerase/dehydratase" evidence="2">
    <location>
        <begin position="3"/>
        <end position="187"/>
    </location>
</feature>
<evidence type="ECO:0000256" key="1">
    <source>
        <dbReference type="SAM" id="MobiDB-lite"/>
    </source>
</evidence>
<proteinExistence type="predicted"/>
<evidence type="ECO:0000259" key="2">
    <source>
        <dbReference type="Pfam" id="PF01370"/>
    </source>
</evidence>
<comment type="caution">
    <text evidence="3">The sequence shown here is derived from an EMBL/GenBank/DDBJ whole genome shotgun (WGS) entry which is preliminary data.</text>
</comment>
<keyword evidence="4" id="KW-1185">Reference proteome</keyword>
<dbReference type="InterPro" id="IPR001509">
    <property type="entry name" value="Epimerase_deHydtase"/>
</dbReference>
<reference evidence="3" key="1">
    <citation type="submission" date="2020-03" db="EMBL/GenBank/DDBJ databases">
        <title>Draft sequencing of Paenibacilllus sp. S3N08.</title>
        <authorList>
            <person name="Kim D.-U."/>
        </authorList>
    </citation>
    <scope>NUCLEOTIDE SEQUENCE</scope>
    <source>
        <strain evidence="3">S3N08</strain>
    </source>
</reference>
<organism evidence="3 4">
    <name type="scientific">Paenibacillus agricola</name>
    <dbReference type="NCBI Taxonomy" id="2716264"/>
    <lineage>
        <taxon>Bacteria</taxon>
        <taxon>Bacillati</taxon>
        <taxon>Bacillota</taxon>
        <taxon>Bacilli</taxon>
        <taxon>Bacillales</taxon>
        <taxon>Paenibacillaceae</taxon>
        <taxon>Paenibacillus</taxon>
    </lineage>
</organism>
<protein>
    <submittedName>
        <fullName evidence="3">NAD(P)-dependent oxidoreductase</fullName>
    </submittedName>
</protein>